<feature type="region of interest" description="Disordered" evidence="1">
    <location>
        <begin position="1"/>
        <end position="165"/>
    </location>
</feature>
<proteinExistence type="predicted"/>
<evidence type="ECO:0000256" key="1">
    <source>
        <dbReference type="SAM" id="MobiDB-lite"/>
    </source>
</evidence>
<sequence length="187" mass="20338">MPPQTPQTREGPIATLSHAQMAPTRQAQARQVQDYPNPSMMPPLATRREVQVQMINQDFGTLKGTAQRDHQRQQMPPPPVPQSQKNGLQQRDSFHLLGSGSSQPKTTNASSLRRFVPPTPARTGDTSTSSRRLLQKPAQQHGFQPQRFLPPAQTGGLQGLSGVSTADVHVNQTPVSVSKVSSRAPSV</sequence>
<dbReference type="EMBL" id="KV427607">
    <property type="protein sequence ID" value="KZT11349.1"/>
    <property type="molecule type" value="Genomic_DNA"/>
</dbReference>
<dbReference type="AlphaFoldDB" id="A0A165H7G2"/>
<evidence type="ECO:0000313" key="3">
    <source>
        <dbReference type="Proteomes" id="UP000076871"/>
    </source>
</evidence>
<accession>A0A165H7G2</accession>
<organism evidence="2 3">
    <name type="scientific">Laetiporus sulphureus 93-53</name>
    <dbReference type="NCBI Taxonomy" id="1314785"/>
    <lineage>
        <taxon>Eukaryota</taxon>
        <taxon>Fungi</taxon>
        <taxon>Dikarya</taxon>
        <taxon>Basidiomycota</taxon>
        <taxon>Agaricomycotina</taxon>
        <taxon>Agaricomycetes</taxon>
        <taxon>Polyporales</taxon>
        <taxon>Laetiporus</taxon>
    </lineage>
</organism>
<dbReference type="InParanoid" id="A0A165H7G2"/>
<feature type="compositionally biased region" description="Polar residues" evidence="1">
    <location>
        <begin position="23"/>
        <end position="36"/>
    </location>
</feature>
<dbReference type="Proteomes" id="UP000076871">
    <property type="component" value="Unassembled WGS sequence"/>
</dbReference>
<reference evidence="2 3" key="1">
    <citation type="journal article" date="2016" name="Mol. Biol. Evol.">
        <title>Comparative Genomics of Early-Diverging Mushroom-Forming Fungi Provides Insights into the Origins of Lignocellulose Decay Capabilities.</title>
        <authorList>
            <person name="Nagy L.G."/>
            <person name="Riley R."/>
            <person name="Tritt A."/>
            <person name="Adam C."/>
            <person name="Daum C."/>
            <person name="Floudas D."/>
            <person name="Sun H."/>
            <person name="Yadav J.S."/>
            <person name="Pangilinan J."/>
            <person name="Larsson K.H."/>
            <person name="Matsuura K."/>
            <person name="Barry K."/>
            <person name="Labutti K."/>
            <person name="Kuo R."/>
            <person name="Ohm R.A."/>
            <person name="Bhattacharya S.S."/>
            <person name="Shirouzu T."/>
            <person name="Yoshinaga Y."/>
            <person name="Martin F.M."/>
            <person name="Grigoriev I.V."/>
            <person name="Hibbett D.S."/>
        </authorList>
    </citation>
    <scope>NUCLEOTIDE SEQUENCE [LARGE SCALE GENOMIC DNA]</scope>
    <source>
        <strain evidence="2 3">93-53</strain>
    </source>
</reference>
<protein>
    <submittedName>
        <fullName evidence="2">Uncharacterized protein</fullName>
    </submittedName>
</protein>
<feature type="compositionally biased region" description="Polar residues" evidence="1">
    <location>
        <begin position="124"/>
        <end position="143"/>
    </location>
</feature>
<feature type="non-terminal residue" evidence="2">
    <location>
        <position position="187"/>
    </location>
</feature>
<keyword evidence="3" id="KW-1185">Reference proteome</keyword>
<feature type="compositionally biased region" description="Polar residues" evidence="1">
    <location>
        <begin position="99"/>
        <end position="111"/>
    </location>
</feature>
<dbReference type="GeneID" id="63831158"/>
<gene>
    <name evidence="2" type="ORF">LAESUDRAFT_809293</name>
</gene>
<name>A0A165H7G2_9APHY</name>
<evidence type="ECO:0000313" key="2">
    <source>
        <dbReference type="EMBL" id="KZT11349.1"/>
    </source>
</evidence>
<dbReference type="RefSeq" id="XP_040769089.1">
    <property type="nucleotide sequence ID" value="XM_040914130.1"/>
</dbReference>